<organism evidence="2 3">
    <name type="scientific">Blattamonas nauphoetae</name>
    <dbReference type="NCBI Taxonomy" id="2049346"/>
    <lineage>
        <taxon>Eukaryota</taxon>
        <taxon>Metamonada</taxon>
        <taxon>Preaxostyla</taxon>
        <taxon>Oxymonadida</taxon>
        <taxon>Blattamonas</taxon>
    </lineage>
</organism>
<evidence type="ECO:0000313" key="2">
    <source>
        <dbReference type="EMBL" id="KAK2948249.1"/>
    </source>
</evidence>
<feature type="region of interest" description="Disordered" evidence="1">
    <location>
        <begin position="845"/>
        <end position="888"/>
    </location>
</feature>
<evidence type="ECO:0000256" key="1">
    <source>
        <dbReference type="SAM" id="MobiDB-lite"/>
    </source>
</evidence>
<evidence type="ECO:0000313" key="3">
    <source>
        <dbReference type="Proteomes" id="UP001281761"/>
    </source>
</evidence>
<reference evidence="2 3" key="1">
    <citation type="journal article" date="2022" name="bioRxiv">
        <title>Genomics of Preaxostyla Flagellates Illuminates Evolutionary Transitions and the Path Towards Mitochondrial Loss.</title>
        <authorList>
            <person name="Novak L.V.F."/>
            <person name="Treitli S.C."/>
            <person name="Pyrih J."/>
            <person name="Halakuc P."/>
            <person name="Pipaliya S.V."/>
            <person name="Vacek V."/>
            <person name="Brzon O."/>
            <person name="Soukal P."/>
            <person name="Eme L."/>
            <person name="Dacks J.B."/>
            <person name="Karnkowska A."/>
            <person name="Elias M."/>
            <person name="Hampl V."/>
        </authorList>
    </citation>
    <scope>NUCLEOTIDE SEQUENCE [LARGE SCALE GENOMIC DNA]</scope>
    <source>
        <strain evidence="2">NAU3</strain>
        <tissue evidence="2">Gut</tissue>
    </source>
</reference>
<feature type="compositionally biased region" description="Acidic residues" evidence="1">
    <location>
        <begin position="856"/>
        <end position="872"/>
    </location>
</feature>
<protein>
    <submittedName>
        <fullName evidence="2">Uncharacterized protein</fullName>
    </submittedName>
</protein>
<sequence length="888" mass="101770">MSQSAVFKISYKLLADPNAPENFGLNSSMDVTPTDGEVEMNITGNILDLYDALARKFKDTHVYITIQFPCSEGPLHKTSGLYEEGHQYRSHAIRIQNWKDLVGSSGFGYNPSQVTINDLKGCWPVQEDGTPKPMTVVAIPKEFITQPQPLDSEDLKGLTDRLHLLSGLHDLFYTKPEGRIISVPTLDSTFQVRQYVWIRDCWQLFQDVVIKNFQKFPARRPITVINPPTLQTGRFKDRRAKPSDKVDEKLWKSIKETPEWVSSSRAYRLPFEEDLREDVPTGKMLQAVYVSGQPGTGKSQMLIYLIYCLMQRLDKVAILYILPNQPVITILIDHSDLSNPVRVRCHSSSLGETWYTKGFPVIRIVDSVDPFTNETMDSYFTVYAASPTQYEKHMENRNKAIYSYATKYPFWEKKEFYSMMRSLGMTDEMFWMRRVDASLVAKLHPFLIRLLGAHGHLVEEADDPAIRRHQAQPSTEERLTEGEYLPPNNLFVCLNVIEVFGLNPRALGPELNTNIREMSKVFGWDEIALTEPEASLVLSSLAASHYSYEPVSEFASRLLAVITRIKTKGFIRTIHDYLEHDVNQELIRSHSRFTIFPSTPTRFCALNCTFPVIDHRPLLSFQLPQRDHLSTSPFDPAQALLSNVLYYETRYDPLTKTNGESWTGIDSFIFFHDKGRILLFTFQNTLNCGQKDNNYRLVEILKKQLENQHAIILPEPNPEDAAESKTMKGNPLILTPSVDVFFNWIVAPDQVKLYLQQEVTEYSKKNAKNKKPRTRQKYVVMPPYHFGVVSVADLLFNTHSRLDALIEECPKVEHRWTPNSQEFKDCFAMMADQSVDRNDTIKIELQLGNGPTASTNDDESESSSEEGEEETETDRTPPRKTHRTTKKG</sequence>
<keyword evidence="3" id="KW-1185">Reference proteome</keyword>
<dbReference type="Proteomes" id="UP001281761">
    <property type="component" value="Unassembled WGS sequence"/>
</dbReference>
<feature type="compositionally biased region" description="Basic residues" evidence="1">
    <location>
        <begin position="878"/>
        <end position="888"/>
    </location>
</feature>
<proteinExistence type="predicted"/>
<dbReference type="EMBL" id="JARBJD010000180">
    <property type="protein sequence ID" value="KAK2948249.1"/>
    <property type="molecule type" value="Genomic_DNA"/>
</dbReference>
<comment type="caution">
    <text evidence="2">The sequence shown here is derived from an EMBL/GenBank/DDBJ whole genome shotgun (WGS) entry which is preliminary data.</text>
</comment>
<gene>
    <name evidence="2" type="ORF">BLNAU_16785</name>
</gene>
<accession>A0ABQ9XBK8</accession>
<name>A0ABQ9XBK8_9EUKA</name>